<name>A0A2V0PM98_9CHLO</name>
<keyword evidence="2" id="KW-1185">Reference proteome</keyword>
<reference evidence="1 2" key="1">
    <citation type="journal article" date="2018" name="Sci. Rep.">
        <title>Raphidocelis subcapitata (=Pseudokirchneriella subcapitata) provides an insight into genome evolution and environmental adaptations in the Sphaeropleales.</title>
        <authorList>
            <person name="Suzuki S."/>
            <person name="Yamaguchi H."/>
            <person name="Nakajima N."/>
            <person name="Kawachi M."/>
        </authorList>
    </citation>
    <scope>NUCLEOTIDE SEQUENCE [LARGE SCALE GENOMIC DNA]</scope>
    <source>
        <strain evidence="1 2">NIES-35</strain>
    </source>
</reference>
<dbReference type="EMBL" id="BDRX01000149">
    <property type="protein sequence ID" value="GBF99203.1"/>
    <property type="molecule type" value="Genomic_DNA"/>
</dbReference>
<sequence>MEDDGPRAVSRSLSLDIQRMASAPLDALPGDLKRDTSGHLSAEALAIIRGEVTMERKTLLYSNSLRRRSIEVDTK</sequence>
<comment type="caution">
    <text evidence="1">The sequence shown here is derived from an EMBL/GenBank/DDBJ whole genome shotgun (WGS) entry which is preliminary data.</text>
</comment>
<dbReference type="InParanoid" id="A0A2V0PM98"/>
<dbReference type="AlphaFoldDB" id="A0A2V0PM98"/>
<proteinExistence type="predicted"/>
<organism evidence="1 2">
    <name type="scientific">Raphidocelis subcapitata</name>
    <dbReference type="NCBI Taxonomy" id="307507"/>
    <lineage>
        <taxon>Eukaryota</taxon>
        <taxon>Viridiplantae</taxon>
        <taxon>Chlorophyta</taxon>
        <taxon>core chlorophytes</taxon>
        <taxon>Chlorophyceae</taxon>
        <taxon>CS clade</taxon>
        <taxon>Sphaeropleales</taxon>
        <taxon>Selenastraceae</taxon>
        <taxon>Raphidocelis</taxon>
    </lineage>
</organism>
<protein>
    <submittedName>
        <fullName evidence="1">Uncharacterized protein</fullName>
    </submittedName>
</protein>
<dbReference type="Proteomes" id="UP000247498">
    <property type="component" value="Unassembled WGS sequence"/>
</dbReference>
<gene>
    <name evidence="1" type="ORF">Rsub_12462</name>
</gene>
<accession>A0A2V0PM98</accession>
<evidence type="ECO:0000313" key="2">
    <source>
        <dbReference type="Proteomes" id="UP000247498"/>
    </source>
</evidence>
<dbReference type="OrthoDB" id="10446406at2759"/>
<evidence type="ECO:0000313" key="1">
    <source>
        <dbReference type="EMBL" id="GBF99203.1"/>
    </source>
</evidence>